<keyword evidence="2" id="KW-1185">Reference proteome</keyword>
<dbReference type="OrthoDB" id="8796002at2"/>
<dbReference type="EMBL" id="CP041730">
    <property type="protein sequence ID" value="QDQ26177.1"/>
    <property type="molecule type" value="Genomic_DNA"/>
</dbReference>
<dbReference type="Proteomes" id="UP000317550">
    <property type="component" value="Chromosome"/>
</dbReference>
<dbReference type="Gene3D" id="3.10.450.50">
    <property type="match status" value="1"/>
</dbReference>
<evidence type="ECO:0000313" key="2">
    <source>
        <dbReference type="Proteomes" id="UP000317550"/>
    </source>
</evidence>
<organism evidence="1 2">
    <name type="scientific">Chitinimonas arctica</name>
    <dbReference type="NCBI Taxonomy" id="2594795"/>
    <lineage>
        <taxon>Bacteria</taxon>
        <taxon>Pseudomonadati</taxon>
        <taxon>Pseudomonadota</taxon>
        <taxon>Betaproteobacteria</taxon>
        <taxon>Neisseriales</taxon>
        <taxon>Chitinibacteraceae</taxon>
        <taxon>Chitinimonas</taxon>
    </lineage>
</organism>
<dbReference type="RefSeq" id="WP_144277576.1">
    <property type="nucleotide sequence ID" value="NZ_CP041730.1"/>
</dbReference>
<protein>
    <recommendedName>
        <fullName evidence="3">Nuclear transport factor 2 family protein</fullName>
    </recommendedName>
</protein>
<sequence>MTEKSTHNAKLADRLLDWNRRNLRHDSVLSSDLIAECFAPQFTVFANGRRYAAEHGNYQEFLESFKSTISTIDYRVDHTVATEESIVLALRAKVLRTYNCIDDFDAMLLLQFDSDDKVTLWHEVYFKTSTHPFNQ</sequence>
<gene>
    <name evidence="1" type="ORF">FNU76_07290</name>
</gene>
<dbReference type="AlphaFoldDB" id="A0A516SDE2"/>
<dbReference type="KEGG" id="cari:FNU76_07290"/>
<evidence type="ECO:0008006" key="3">
    <source>
        <dbReference type="Google" id="ProtNLM"/>
    </source>
</evidence>
<reference evidence="2" key="1">
    <citation type="submission" date="2019-07" db="EMBL/GenBank/DDBJ databases">
        <title>Chitinimonas sp. nov., isolated from Ny-Alesund, arctica soil.</title>
        <authorList>
            <person name="Xu Q."/>
            <person name="Peng F."/>
        </authorList>
    </citation>
    <scope>NUCLEOTIDE SEQUENCE [LARGE SCALE GENOMIC DNA]</scope>
    <source>
        <strain evidence="2">R3-44</strain>
    </source>
</reference>
<accession>A0A516SDE2</accession>
<proteinExistence type="predicted"/>
<name>A0A516SDE2_9NEIS</name>
<evidence type="ECO:0000313" key="1">
    <source>
        <dbReference type="EMBL" id="QDQ26177.1"/>
    </source>
</evidence>